<dbReference type="Gene3D" id="1.10.1040.10">
    <property type="entry name" value="N-(1-d-carboxylethyl)-l-norvaline Dehydrogenase, domain 2"/>
    <property type="match status" value="1"/>
</dbReference>
<comment type="catalytic activity">
    <reaction evidence="6">
        <text>D-mannitol 1-phosphate + NAD(+) = beta-D-fructose 6-phosphate + NADH + H(+)</text>
        <dbReference type="Rhea" id="RHEA:19661"/>
        <dbReference type="ChEBI" id="CHEBI:15378"/>
        <dbReference type="ChEBI" id="CHEBI:57540"/>
        <dbReference type="ChEBI" id="CHEBI:57634"/>
        <dbReference type="ChEBI" id="CHEBI:57945"/>
        <dbReference type="ChEBI" id="CHEBI:61381"/>
        <dbReference type="EC" id="1.1.1.17"/>
    </reaction>
</comment>
<organism evidence="9 10">
    <name type="scientific">Micromonospora krabiensis</name>
    <dbReference type="NCBI Taxonomy" id="307121"/>
    <lineage>
        <taxon>Bacteria</taxon>
        <taxon>Bacillati</taxon>
        <taxon>Actinomycetota</taxon>
        <taxon>Actinomycetes</taxon>
        <taxon>Micromonosporales</taxon>
        <taxon>Micromonosporaceae</taxon>
        <taxon>Micromonospora</taxon>
    </lineage>
</organism>
<evidence type="ECO:0000313" key="9">
    <source>
        <dbReference type="EMBL" id="SBV24991.1"/>
    </source>
</evidence>
<evidence type="ECO:0000256" key="1">
    <source>
        <dbReference type="ARBA" id="ARBA00006541"/>
    </source>
</evidence>
<dbReference type="EC" id="1.1.1.17" evidence="2"/>
<feature type="domain" description="Mannitol dehydrogenase N-terminal" evidence="7">
    <location>
        <begin position="12"/>
        <end position="258"/>
    </location>
</feature>
<evidence type="ECO:0000259" key="8">
    <source>
        <dbReference type="Pfam" id="PF08125"/>
    </source>
</evidence>
<evidence type="ECO:0000256" key="5">
    <source>
        <dbReference type="ARBA" id="ARBA00023027"/>
    </source>
</evidence>
<feature type="domain" description="Mannitol dehydrogenase C-terminal" evidence="8">
    <location>
        <begin position="266"/>
        <end position="393"/>
    </location>
</feature>
<dbReference type="GO" id="GO:0019594">
    <property type="term" value="P:mannitol metabolic process"/>
    <property type="evidence" value="ECO:0007669"/>
    <property type="project" value="InterPro"/>
</dbReference>
<dbReference type="InterPro" id="IPR050988">
    <property type="entry name" value="Mannitol_DH/Oxidoreductase"/>
</dbReference>
<proteinExistence type="inferred from homology"/>
<dbReference type="EMBL" id="LT598496">
    <property type="protein sequence ID" value="SBV24991.1"/>
    <property type="molecule type" value="Genomic_DNA"/>
</dbReference>
<dbReference type="Pfam" id="PF08125">
    <property type="entry name" value="Mannitol_dh_C"/>
    <property type="match status" value="1"/>
</dbReference>
<evidence type="ECO:0000256" key="3">
    <source>
        <dbReference type="ARBA" id="ARBA00016219"/>
    </source>
</evidence>
<dbReference type="Pfam" id="PF01232">
    <property type="entry name" value="Mannitol_dh"/>
    <property type="match status" value="1"/>
</dbReference>
<dbReference type="STRING" id="307121.GA0070620_0459"/>
<dbReference type="InterPro" id="IPR036291">
    <property type="entry name" value="NAD(P)-bd_dom_sf"/>
</dbReference>
<dbReference type="GO" id="GO:0008926">
    <property type="term" value="F:mannitol-1-phosphate 5-dehydrogenase activity"/>
    <property type="evidence" value="ECO:0007669"/>
    <property type="project" value="UniProtKB-EC"/>
</dbReference>
<dbReference type="SUPFAM" id="SSF48179">
    <property type="entry name" value="6-phosphogluconate dehydrogenase C-terminal domain-like"/>
    <property type="match status" value="1"/>
</dbReference>
<comment type="similarity">
    <text evidence="1">Belongs to the mannitol dehydrogenase family.</text>
</comment>
<dbReference type="PRINTS" id="PR00084">
    <property type="entry name" value="MTLDHDRGNASE"/>
</dbReference>
<dbReference type="SUPFAM" id="SSF51735">
    <property type="entry name" value="NAD(P)-binding Rossmann-fold domains"/>
    <property type="match status" value="1"/>
</dbReference>
<keyword evidence="4" id="KW-0560">Oxidoreductase</keyword>
<dbReference type="InterPro" id="IPR000669">
    <property type="entry name" value="Mannitol_DH"/>
</dbReference>
<dbReference type="RefSeq" id="WP_091588056.1">
    <property type="nucleotide sequence ID" value="NZ_JBHRWG010000002.1"/>
</dbReference>
<dbReference type="AlphaFoldDB" id="A0A1C3MXF6"/>
<dbReference type="OrthoDB" id="271711at2"/>
<evidence type="ECO:0000313" key="10">
    <source>
        <dbReference type="Proteomes" id="UP000199393"/>
    </source>
</evidence>
<name>A0A1C3MXF6_9ACTN</name>
<evidence type="ECO:0000256" key="2">
    <source>
        <dbReference type="ARBA" id="ARBA00012939"/>
    </source>
</evidence>
<dbReference type="PROSITE" id="PS00974">
    <property type="entry name" value="MANNITOL_DHGENASE"/>
    <property type="match status" value="1"/>
</dbReference>
<evidence type="ECO:0000259" key="7">
    <source>
        <dbReference type="Pfam" id="PF01232"/>
    </source>
</evidence>
<dbReference type="Proteomes" id="UP000199393">
    <property type="component" value="Chromosome I"/>
</dbReference>
<dbReference type="InterPro" id="IPR008927">
    <property type="entry name" value="6-PGluconate_DH-like_C_sf"/>
</dbReference>
<evidence type="ECO:0000256" key="4">
    <source>
        <dbReference type="ARBA" id="ARBA00023002"/>
    </source>
</evidence>
<dbReference type="PANTHER" id="PTHR43362:SF1">
    <property type="entry name" value="MANNITOL DEHYDROGENASE 2-RELATED"/>
    <property type="match status" value="1"/>
</dbReference>
<reference evidence="10" key="1">
    <citation type="submission" date="2016-06" db="EMBL/GenBank/DDBJ databases">
        <authorList>
            <person name="Varghese N."/>
        </authorList>
    </citation>
    <scope>NUCLEOTIDE SEQUENCE [LARGE SCALE GENOMIC DNA]</scope>
    <source>
        <strain evidence="10">DSM 45344</strain>
    </source>
</reference>
<dbReference type="PATRIC" id="fig|307121.4.peg.470"/>
<evidence type="ECO:0000256" key="6">
    <source>
        <dbReference type="ARBA" id="ARBA00048615"/>
    </source>
</evidence>
<gene>
    <name evidence="9" type="ORF">GA0070620_0459</name>
</gene>
<dbReference type="InterPro" id="IPR013131">
    <property type="entry name" value="Mannitol_DH_N"/>
</dbReference>
<dbReference type="InterPro" id="IPR013118">
    <property type="entry name" value="Mannitol_DH_C"/>
</dbReference>
<keyword evidence="5" id="KW-0520">NAD</keyword>
<dbReference type="InterPro" id="IPR023027">
    <property type="entry name" value="Mannitol_DH_CS"/>
</dbReference>
<keyword evidence="10" id="KW-1185">Reference proteome</keyword>
<dbReference type="InterPro" id="IPR013328">
    <property type="entry name" value="6PGD_dom2"/>
</dbReference>
<dbReference type="Gene3D" id="3.40.50.720">
    <property type="entry name" value="NAD(P)-binding Rossmann-like Domain"/>
    <property type="match status" value="1"/>
</dbReference>
<accession>A0A1C3MXF6</accession>
<protein>
    <recommendedName>
        <fullName evidence="3">Mannitol-1-phosphate 5-dehydrogenase</fullName>
        <ecNumber evidence="2">1.1.1.17</ecNumber>
    </recommendedName>
</protein>
<dbReference type="PANTHER" id="PTHR43362">
    <property type="entry name" value="MANNITOL DEHYDROGENASE DSF1-RELATED"/>
    <property type="match status" value="1"/>
</dbReference>
<sequence length="443" mass="46710">MRPHRTAGPPVRIVHLGLGNFFRAHQAWYTAAAPDSAHWGIAAFTGRSRTLAEELSAQGGLYTLVVRGPDHDEMAVQTAVSAAHPGTDLGSWCAYLARPRVAVVTLTVTEAAYRRRTGGGLDLDDPDVRADADAIRRGGAVATVPGRLVAGLAARRAAGAGPLAVVSCDNLPGNGAATARVVHDLAAAAAPALGEWITANVSFVTTMVDRITPRTTADDVRAVARLTGREDAVPVVTEPFTEWVLSGEFPAGRPAWDGAGARFTGDVTPHETRKLLLLNGGHSLLAYAGGARGHDTIAAAIADPVCRRWLDQWWDEAARYVPLPAADLAVYRRALLDRFANPRIRHTLAQIAADGSQKLPIRVLPVLRGERAGGRAASGAVRVLAAWIQHLRGIGAPVDDAGAGPYRERARSARDVLGLLAPDLSGDLELVHALDEACVAFNG</sequence>